<evidence type="ECO:0000259" key="1">
    <source>
        <dbReference type="Pfam" id="PF00534"/>
    </source>
</evidence>
<evidence type="ECO:0000313" key="14">
    <source>
        <dbReference type="Proteomes" id="UP000287306"/>
    </source>
</evidence>
<organism evidence="4 14">
    <name type="scientific">Thermus scotoductus</name>
    <dbReference type="NCBI Taxonomy" id="37636"/>
    <lineage>
        <taxon>Bacteria</taxon>
        <taxon>Thermotogati</taxon>
        <taxon>Deinococcota</taxon>
        <taxon>Deinococci</taxon>
        <taxon>Thermales</taxon>
        <taxon>Thermaceae</taxon>
        <taxon>Thermus</taxon>
    </lineage>
</organism>
<evidence type="ECO:0000313" key="10">
    <source>
        <dbReference type="EMBL" id="RTI14420.1"/>
    </source>
</evidence>
<keyword evidence="15" id="KW-1185">Reference proteome</keyword>
<evidence type="ECO:0000313" key="5">
    <source>
        <dbReference type="EMBL" id="RTH33063.1"/>
    </source>
</evidence>
<dbReference type="EMBL" id="PEML01000278">
    <property type="protein sequence ID" value="RTI06239.1"/>
    <property type="molecule type" value="Genomic_DNA"/>
</dbReference>
<dbReference type="InterPro" id="IPR001296">
    <property type="entry name" value="Glyco_trans_1"/>
</dbReference>
<dbReference type="Proteomes" id="UP000288051">
    <property type="component" value="Unassembled WGS sequence"/>
</dbReference>
<dbReference type="AlphaFoldDB" id="A0A430RTC4"/>
<proteinExistence type="predicted"/>
<dbReference type="Pfam" id="PF00534">
    <property type="entry name" value="Glycos_transf_1"/>
    <property type="match status" value="1"/>
</dbReference>
<evidence type="ECO:0000259" key="2">
    <source>
        <dbReference type="Pfam" id="PF13439"/>
    </source>
</evidence>
<evidence type="ECO:0000313" key="6">
    <source>
        <dbReference type="EMBL" id="RTH99766.1"/>
    </source>
</evidence>
<dbReference type="Pfam" id="PF13439">
    <property type="entry name" value="Glyco_transf_4"/>
    <property type="match status" value="1"/>
</dbReference>
<feature type="domain" description="Glycosyl transferase family 1" evidence="1">
    <location>
        <begin position="186"/>
        <end position="332"/>
    </location>
</feature>
<evidence type="ECO:0000313" key="8">
    <source>
        <dbReference type="EMBL" id="RTI06749.1"/>
    </source>
</evidence>
<name>A0A430RTC4_THESC</name>
<dbReference type="PANTHER" id="PTHR12526:SF634">
    <property type="entry name" value="BLL3361 PROTEIN"/>
    <property type="match status" value="1"/>
</dbReference>
<dbReference type="EMBL" id="PELY01000422">
    <property type="protein sequence ID" value="RTH22752.1"/>
    <property type="molecule type" value="Genomic_DNA"/>
</dbReference>
<evidence type="ECO:0000313" key="15">
    <source>
        <dbReference type="Proteomes" id="UP000287962"/>
    </source>
</evidence>
<dbReference type="Proteomes" id="UP000288073">
    <property type="component" value="Unassembled WGS sequence"/>
</dbReference>
<dbReference type="Proteomes" id="UP000287306">
    <property type="component" value="Unassembled WGS sequence"/>
</dbReference>
<evidence type="ECO:0000313" key="3">
    <source>
        <dbReference type="EMBL" id="RTH04581.1"/>
    </source>
</evidence>
<accession>A0A430RTC4</accession>
<dbReference type="EMBL" id="PEMN01000359">
    <property type="protein sequence ID" value="RTI14420.1"/>
    <property type="molecule type" value="Genomic_DNA"/>
</dbReference>
<comment type="caution">
    <text evidence="4">The sequence shown here is derived from an EMBL/GenBank/DDBJ whole genome shotgun (WGS) entry which is preliminary data.</text>
</comment>
<protein>
    <submittedName>
        <fullName evidence="4">Glycosyltransferase family 1 protein</fullName>
    </submittedName>
</protein>
<dbReference type="Proteomes" id="UP000286734">
    <property type="component" value="Unassembled WGS sequence"/>
</dbReference>
<evidence type="ECO:0000313" key="9">
    <source>
        <dbReference type="EMBL" id="RTI14379.1"/>
    </source>
</evidence>
<dbReference type="SUPFAM" id="SSF53756">
    <property type="entry name" value="UDP-Glycosyltransferase/glycogen phosphorylase"/>
    <property type="match status" value="1"/>
</dbReference>
<dbReference type="EMBL" id="PEMG01000354">
    <property type="protein sequence ID" value="RTI06749.1"/>
    <property type="molecule type" value="Genomic_DNA"/>
</dbReference>
<dbReference type="GO" id="GO:0016757">
    <property type="term" value="F:glycosyltransferase activity"/>
    <property type="evidence" value="ECO:0007669"/>
    <property type="project" value="InterPro"/>
</dbReference>
<dbReference type="Gene3D" id="3.40.50.2000">
    <property type="entry name" value="Glycogen Phosphorylase B"/>
    <property type="match status" value="2"/>
</dbReference>
<evidence type="ECO:0000313" key="4">
    <source>
        <dbReference type="EMBL" id="RTH22752.1"/>
    </source>
</evidence>
<dbReference type="EMBL" id="PEMH01000221">
    <property type="protein sequence ID" value="RTH99766.1"/>
    <property type="molecule type" value="Genomic_DNA"/>
</dbReference>
<evidence type="ECO:0000313" key="11">
    <source>
        <dbReference type="Proteomes" id="UP000286734"/>
    </source>
</evidence>
<evidence type="ECO:0000313" key="17">
    <source>
        <dbReference type="Proteomes" id="UP000288073"/>
    </source>
</evidence>
<dbReference type="Proteomes" id="UP000288347">
    <property type="component" value="Unassembled WGS sequence"/>
</dbReference>
<dbReference type="EMBL" id="PELP01000159">
    <property type="protein sequence ID" value="RTH04581.1"/>
    <property type="molecule type" value="Genomic_DNA"/>
</dbReference>
<evidence type="ECO:0000313" key="16">
    <source>
        <dbReference type="Proteomes" id="UP000288051"/>
    </source>
</evidence>
<gene>
    <name evidence="10" type="ORF">CSW23_10825</name>
    <name evidence="7" type="ORF">CSW25_09235</name>
    <name evidence="9" type="ORF">CSW27_07330</name>
    <name evidence="6" type="ORF">CSW29_07020</name>
    <name evidence="8" type="ORF">CSW30_10030</name>
    <name evidence="5" type="ORF">CSW37_10420</name>
    <name evidence="4" type="ORF">CSW38_12515</name>
    <name evidence="3" type="ORF">CSW47_06535</name>
</gene>
<reference evidence="11 12" key="2">
    <citation type="journal article" date="2019" name="Extremophiles">
        <title>Biogeography of thermophiles and predominance of Thermus scotoductus in domestic water heaters.</title>
        <authorList>
            <person name="Wilpiszeski R.L."/>
            <person name="Zhang Z."/>
            <person name="House C.H."/>
        </authorList>
    </citation>
    <scope>NUCLEOTIDE SEQUENCE [LARGE SCALE GENOMIC DNA]</scope>
    <source>
        <strain evidence="10 17">10_S10</strain>
        <strain evidence="7 15">12_S12</strain>
        <strain evidence="9 12">14_S14</strain>
        <strain evidence="6 18">16_S16</strain>
        <strain evidence="8 13">17_S17</strain>
        <strain evidence="5 16">24_S24</strain>
        <strain evidence="4 14">25_S25</strain>
        <strain evidence="3 11">34_S34</strain>
    </source>
</reference>
<evidence type="ECO:0000313" key="18">
    <source>
        <dbReference type="Proteomes" id="UP000288347"/>
    </source>
</evidence>
<dbReference type="CDD" id="cd03801">
    <property type="entry name" value="GT4_PimA-like"/>
    <property type="match status" value="1"/>
</dbReference>
<feature type="domain" description="Glycosyltransferase subfamily 4-like N-terminal" evidence="2">
    <location>
        <begin position="15"/>
        <end position="165"/>
    </location>
</feature>
<keyword evidence="4" id="KW-0808">Transferase</keyword>
<dbReference type="GeneID" id="93866076"/>
<dbReference type="Proteomes" id="UP000287962">
    <property type="component" value="Unassembled WGS sequence"/>
</dbReference>
<dbReference type="PANTHER" id="PTHR12526">
    <property type="entry name" value="GLYCOSYLTRANSFERASE"/>
    <property type="match status" value="1"/>
</dbReference>
<reference evidence="7" key="1">
    <citation type="submission" date="2017-10" db="EMBL/GenBank/DDBJ databases">
        <authorList>
            <person name="Wilpiszeski R.L."/>
            <person name="Zhidan Z."/>
            <person name="House C.H."/>
        </authorList>
    </citation>
    <scope>NUCLEOTIDE SEQUENCE</scope>
    <source>
        <strain evidence="7">12_S12</strain>
    </source>
</reference>
<sequence>MLRAAFITDAPRIAGSEIWLLETLPKLPQQRISPAVFLPSSSGLARLKELLEARGVPTHTYPSHNALVHLTENYDVRILQAWYPKTYLLLKKLPSPKAVFLHDQLEYHYPFGIKRLYQLIYGATKASKLKDADAVLVGTHWAAHYLRRHFGLETQVVAVGVDPDRFRPPSPEERQALRSLYQFSRFTLLTPARFTLEKNHLAVLLTARLTPDADFVLVGEGSWSKGLRSLARVLNLSNVRFLGRREDIAELYRAADAVLFPTLADNPGLVILEGMASGLPVITSPFPPQQEVISPREGLLVPPHPRNLSQAVRWLMQNPQKARELGEKGRQRILSERSVDVGALMLADVLRALSKVPL</sequence>
<evidence type="ECO:0000313" key="13">
    <source>
        <dbReference type="Proteomes" id="UP000287173"/>
    </source>
</evidence>
<dbReference type="EMBL" id="PEMJ01000221">
    <property type="protein sequence ID" value="RTI14379.1"/>
    <property type="molecule type" value="Genomic_DNA"/>
</dbReference>
<dbReference type="RefSeq" id="WP_020700618.1">
    <property type="nucleotide sequence ID" value="NZ_PELL01000044.1"/>
</dbReference>
<evidence type="ECO:0000313" key="7">
    <source>
        <dbReference type="EMBL" id="RTI06239.1"/>
    </source>
</evidence>
<evidence type="ECO:0000313" key="12">
    <source>
        <dbReference type="Proteomes" id="UP000287155"/>
    </source>
</evidence>
<dbReference type="InterPro" id="IPR028098">
    <property type="entry name" value="Glyco_trans_4-like_N"/>
</dbReference>
<dbReference type="EMBL" id="PELZ01000426">
    <property type="protein sequence ID" value="RTH33063.1"/>
    <property type="molecule type" value="Genomic_DNA"/>
</dbReference>
<dbReference type="Proteomes" id="UP000287173">
    <property type="component" value="Unassembled WGS sequence"/>
</dbReference>
<dbReference type="Proteomes" id="UP000287155">
    <property type="component" value="Unassembled WGS sequence"/>
</dbReference>